<name>A0A6C0EAN2_9ZZZZ</name>
<protein>
    <submittedName>
        <fullName evidence="1">Uncharacterized protein</fullName>
    </submittedName>
</protein>
<dbReference type="AlphaFoldDB" id="A0A6C0EAN2"/>
<sequence>MDRNKLSQEIIKLTKEKEEVNESFNKLCLSLSHYLAVKYENSHFAVFKDTIDEFIRLKPNEALKWFIEFIYDNDEVREKIKAGDEDFFMGQEYNENEFQVPAKKIFEFKNLWKSFDDKTKNIVKSTVKNMVVRVDYYCILNGQLSDAKKALQRIS</sequence>
<dbReference type="EMBL" id="MN739773">
    <property type="protein sequence ID" value="QHT25671.1"/>
    <property type="molecule type" value="Genomic_DNA"/>
</dbReference>
<proteinExistence type="predicted"/>
<evidence type="ECO:0000313" key="1">
    <source>
        <dbReference type="EMBL" id="QHT25671.1"/>
    </source>
</evidence>
<organism evidence="1">
    <name type="scientific">viral metagenome</name>
    <dbReference type="NCBI Taxonomy" id="1070528"/>
    <lineage>
        <taxon>unclassified sequences</taxon>
        <taxon>metagenomes</taxon>
        <taxon>organismal metagenomes</taxon>
    </lineage>
</organism>
<accession>A0A6C0EAN2</accession>
<reference evidence="1" key="1">
    <citation type="journal article" date="2020" name="Nature">
        <title>Giant virus diversity and host interactions through global metagenomics.</title>
        <authorList>
            <person name="Schulz F."/>
            <person name="Roux S."/>
            <person name="Paez-Espino D."/>
            <person name="Jungbluth S."/>
            <person name="Walsh D.A."/>
            <person name="Denef V.J."/>
            <person name="McMahon K.D."/>
            <person name="Konstantinidis K.T."/>
            <person name="Eloe-Fadrosh E.A."/>
            <person name="Kyrpides N.C."/>
            <person name="Woyke T."/>
        </authorList>
    </citation>
    <scope>NUCLEOTIDE SEQUENCE</scope>
    <source>
        <strain evidence="1">GVMAG-M-3300023179-27</strain>
    </source>
</reference>